<dbReference type="GO" id="GO:0004565">
    <property type="term" value="F:beta-galactosidase activity"/>
    <property type="evidence" value="ECO:0007669"/>
    <property type="project" value="UniProtKB-EC"/>
</dbReference>
<dbReference type="InterPro" id="IPR050347">
    <property type="entry name" value="Bact_Beta-galactosidase"/>
</dbReference>
<dbReference type="InterPro" id="IPR011013">
    <property type="entry name" value="Gal_mutarotase_sf_dom"/>
</dbReference>
<dbReference type="SMART" id="SM01038">
    <property type="entry name" value="Bgal_small_N"/>
    <property type="match status" value="1"/>
</dbReference>
<feature type="chain" id="PRO_5022828360" description="Beta-galactosidase" evidence="11">
    <location>
        <begin position="28"/>
        <end position="1065"/>
    </location>
</feature>
<dbReference type="Gene3D" id="2.60.40.10">
    <property type="entry name" value="Immunoglobulins"/>
    <property type="match status" value="2"/>
</dbReference>
<dbReference type="PRINTS" id="PR00132">
    <property type="entry name" value="GLHYDRLASE2"/>
</dbReference>
<dbReference type="InterPro" id="IPR006102">
    <property type="entry name" value="Ig-like_GH2"/>
</dbReference>
<dbReference type="RefSeq" id="WP_118406962.1">
    <property type="nucleotide sequence ID" value="NZ_CATVWL010000031.1"/>
</dbReference>
<reference evidence="13 14" key="1">
    <citation type="journal article" date="2019" name="Nat. Med.">
        <title>A library of human gut bacterial isolates paired with longitudinal multiomics data enables mechanistic microbiome research.</title>
        <authorList>
            <person name="Poyet M."/>
            <person name="Groussin M."/>
            <person name="Gibbons S.M."/>
            <person name="Avila-Pacheco J."/>
            <person name="Jiang X."/>
            <person name="Kearney S.M."/>
            <person name="Perrotta A.R."/>
            <person name="Berdy B."/>
            <person name="Zhao S."/>
            <person name="Lieberman T.D."/>
            <person name="Swanson P.K."/>
            <person name="Smith M."/>
            <person name="Roesemann S."/>
            <person name="Alexander J.E."/>
            <person name="Rich S.A."/>
            <person name="Livny J."/>
            <person name="Vlamakis H."/>
            <person name="Clish C."/>
            <person name="Bullock K."/>
            <person name="Deik A."/>
            <person name="Scott J."/>
            <person name="Pierce K.A."/>
            <person name="Xavier R.J."/>
            <person name="Alm E.J."/>
        </authorList>
    </citation>
    <scope>NUCLEOTIDE SEQUENCE [LARGE SCALE GENOMIC DNA]</scope>
    <source>
        <strain evidence="13 14">BIOML-A1</strain>
    </source>
</reference>
<protein>
    <recommendedName>
        <fullName evidence="5 10">Beta-galactosidase</fullName>
        <ecNumber evidence="5 10">3.2.1.23</ecNumber>
    </recommendedName>
    <alternativeName>
        <fullName evidence="9 10">Lactase</fullName>
    </alternativeName>
</protein>
<dbReference type="InterPro" id="IPR006103">
    <property type="entry name" value="Glyco_hydro_2_cat"/>
</dbReference>
<dbReference type="PANTHER" id="PTHR46323:SF2">
    <property type="entry name" value="BETA-GALACTOSIDASE"/>
    <property type="match status" value="1"/>
</dbReference>
<evidence type="ECO:0000256" key="8">
    <source>
        <dbReference type="ARBA" id="ARBA00023295"/>
    </source>
</evidence>
<comment type="subunit">
    <text evidence="4">Monomer.</text>
</comment>
<dbReference type="Gene3D" id="2.60.120.260">
    <property type="entry name" value="Galactose-binding domain-like"/>
    <property type="match status" value="1"/>
</dbReference>
<dbReference type="GO" id="GO:0005990">
    <property type="term" value="P:lactose catabolic process"/>
    <property type="evidence" value="ECO:0007669"/>
    <property type="project" value="TreeGrafter"/>
</dbReference>
<dbReference type="SUPFAM" id="SSF49785">
    <property type="entry name" value="Galactose-binding domain-like"/>
    <property type="match status" value="1"/>
</dbReference>
<feature type="signal peptide" evidence="11">
    <location>
        <begin position="1"/>
        <end position="27"/>
    </location>
</feature>
<evidence type="ECO:0000256" key="7">
    <source>
        <dbReference type="ARBA" id="ARBA00022837"/>
    </source>
</evidence>
<comment type="similarity">
    <text evidence="3 10">Belongs to the glycosyl hydrolase 2 family.</text>
</comment>
<comment type="caution">
    <text evidence="13">The sequence shown here is derived from an EMBL/GenBank/DDBJ whole genome shotgun (WGS) entry which is preliminary data.</text>
</comment>
<dbReference type="Pfam" id="PF02837">
    <property type="entry name" value="Glyco_hydro_2_N"/>
    <property type="match status" value="1"/>
</dbReference>
<evidence type="ECO:0000313" key="13">
    <source>
        <dbReference type="EMBL" id="KAA2377659.1"/>
    </source>
</evidence>
<dbReference type="GO" id="GO:0030246">
    <property type="term" value="F:carbohydrate binding"/>
    <property type="evidence" value="ECO:0007669"/>
    <property type="project" value="InterPro"/>
</dbReference>
<dbReference type="InterPro" id="IPR017853">
    <property type="entry name" value="GH"/>
</dbReference>
<evidence type="ECO:0000256" key="2">
    <source>
        <dbReference type="ARBA" id="ARBA00001913"/>
    </source>
</evidence>
<dbReference type="InterPro" id="IPR014718">
    <property type="entry name" value="GH-type_carb-bd"/>
</dbReference>
<feature type="domain" description="Beta galactosidase small chain/" evidence="12">
    <location>
        <begin position="762"/>
        <end position="1061"/>
    </location>
</feature>
<name>A0A5B3GYH2_9BACT</name>
<evidence type="ECO:0000259" key="12">
    <source>
        <dbReference type="SMART" id="SM01038"/>
    </source>
</evidence>
<dbReference type="EMBL" id="VVXJ01000003">
    <property type="protein sequence ID" value="KAA2377659.1"/>
    <property type="molecule type" value="Genomic_DNA"/>
</dbReference>
<dbReference type="PANTHER" id="PTHR46323">
    <property type="entry name" value="BETA-GALACTOSIDASE"/>
    <property type="match status" value="1"/>
</dbReference>
<dbReference type="InterPro" id="IPR023232">
    <property type="entry name" value="Glyco_hydro_2_AS"/>
</dbReference>
<dbReference type="InterPro" id="IPR013783">
    <property type="entry name" value="Ig-like_fold"/>
</dbReference>
<organism evidence="13 14">
    <name type="scientific">Alistipes shahii</name>
    <dbReference type="NCBI Taxonomy" id="328814"/>
    <lineage>
        <taxon>Bacteria</taxon>
        <taxon>Pseudomonadati</taxon>
        <taxon>Bacteroidota</taxon>
        <taxon>Bacteroidia</taxon>
        <taxon>Bacteroidales</taxon>
        <taxon>Rikenellaceae</taxon>
        <taxon>Alistipes</taxon>
    </lineage>
</organism>
<evidence type="ECO:0000256" key="11">
    <source>
        <dbReference type="SAM" id="SignalP"/>
    </source>
</evidence>
<dbReference type="InterPro" id="IPR008979">
    <property type="entry name" value="Galactose-bd-like_sf"/>
</dbReference>
<dbReference type="PROSITE" id="PS00608">
    <property type="entry name" value="GLYCOSYL_HYDROL_F2_2"/>
    <property type="match status" value="1"/>
</dbReference>
<dbReference type="SUPFAM" id="SSF74650">
    <property type="entry name" value="Galactose mutarotase-like"/>
    <property type="match status" value="1"/>
</dbReference>
<dbReference type="SUPFAM" id="SSF49303">
    <property type="entry name" value="beta-Galactosidase/glucuronidase domain"/>
    <property type="match status" value="2"/>
</dbReference>
<dbReference type="InterPro" id="IPR023230">
    <property type="entry name" value="Glyco_hydro_2_CS"/>
</dbReference>
<dbReference type="InterPro" id="IPR036156">
    <property type="entry name" value="Beta-gal/glucu_dom_sf"/>
</dbReference>
<gene>
    <name evidence="13" type="ORF">F2Y07_01885</name>
</gene>
<keyword evidence="6 10" id="KW-0378">Hydrolase</keyword>
<dbReference type="FunFam" id="3.20.20.80:FF:000121">
    <property type="entry name" value="Beta-galactosidase"/>
    <property type="match status" value="1"/>
</dbReference>
<dbReference type="Pfam" id="PF16353">
    <property type="entry name" value="LacZ_4"/>
    <property type="match status" value="1"/>
</dbReference>
<dbReference type="SUPFAM" id="SSF51445">
    <property type="entry name" value="(Trans)glycosidases"/>
    <property type="match status" value="1"/>
</dbReference>
<evidence type="ECO:0000256" key="3">
    <source>
        <dbReference type="ARBA" id="ARBA00007401"/>
    </source>
</evidence>
<dbReference type="PROSITE" id="PS00719">
    <property type="entry name" value="GLYCOSYL_HYDROL_F2_1"/>
    <property type="match status" value="1"/>
</dbReference>
<dbReference type="InterPro" id="IPR006101">
    <property type="entry name" value="Glyco_hydro_2"/>
</dbReference>
<dbReference type="InterPro" id="IPR032312">
    <property type="entry name" value="LacZ_4"/>
</dbReference>
<sequence>MKVSLRFLTTIAAGAALLGIPAPGAHAAARQTDPDWQNPAVNEHNRLPMRATFRTDAPRLSLHGLWKFKGYETPDERTPDFYAPDTDTSAWGEMPVPGMWELNGFGDPVYLNIGYAWRGHYENNPPYVPTEHNRVGHYVRTFDLPASWSGKQIVLHIGSATSNVRVWINGRQAGYSEDSKLEARFDVTRLVVPGAENRIALEIFRWCDGSYLEDQDFWRLSGLARETYLTAREKQHVEDIRVEASASGELRWEVVTTRGVKSVEVSIPELGYKTQATVCDATRDGLKRFGGTASLSGIEPWSAETPRLYRMEVAPSDGKSVTERTKLDIGFRDVSISGGQLLVNGRPVLIKGANRHEMNPYRGYVVSEEEMIRDIEIMKRLNINTVRTCHYPNDPRWYDLCDRYGLYVIDEANIESHGMGYDEQTLAKDPAYEAAHLQRVTRMVQRDRNHPSIIVWSLGNEAGNGPNFEKAYDWLKQEDPTRPVQYERAVLERNTDIFCPMYRGYEGCEQYAASNPSRPMILCEYAHAMGNSMGGFKEYWDLVRKYPAFQGGCIWDFVDQALYRPVDPAIYGTDHIFAFGGDYNDYDPSDGSFNCNGIIASDRSLHPHAHEVAYQLQSIRTSATPEEALEGRVKVYNEYFFTDLSRYAMQWEVTCNGESVLSGTLAPLDVAPQTTATLRPGYTREELAAACPDLERSDIFLDVRYTLKSRDGLLPAGTELAHDQIAIAQGLRYGRKIVPGTPAVEMTGATTVLSGTTDDRAQLPWAIAFDRTTGALSSYRLAGRELLAAPLLPCFSRAVTDNDVGFQYHPAGARIFSRQMALWPAPQFVPESFEVTTTDDYAEVKTVFEPLYGMVRVETCYRIHADGTLVGTLRTFDGGDMASAPEFFRVGMETTLPGRYSTVDFYGKGPYETYSDRQSSARTGHYVQSVAEQYHYGYVHPQESGTHVGLKWFRLTDDSGYGLEITSPAQFSASALPFTRQDLTDFSSPFASEELSSVSSRYSHSEELRPAAHEADRSRGVTHLNFDLVQRGLGCIDSFGSLPRPEYRIPADAYTFEFVISPLYR</sequence>
<evidence type="ECO:0000256" key="5">
    <source>
        <dbReference type="ARBA" id="ARBA00012756"/>
    </source>
</evidence>
<dbReference type="InterPro" id="IPR004199">
    <property type="entry name" value="B-gal_small/dom_5"/>
</dbReference>
<evidence type="ECO:0000256" key="4">
    <source>
        <dbReference type="ARBA" id="ARBA00011245"/>
    </source>
</evidence>
<dbReference type="Gene3D" id="3.20.20.80">
    <property type="entry name" value="Glycosidases"/>
    <property type="match status" value="1"/>
</dbReference>
<keyword evidence="11" id="KW-0732">Signal</keyword>
<dbReference type="Pfam" id="PF02929">
    <property type="entry name" value="Bgal_small_N"/>
    <property type="match status" value="1"/>
</dbReference>
<keyword evidence="7" id="KW-0106">Calcium</keyword>
<dbReference type="AlphaFoldDB" id="A0A5B3GYH2"/>
<dbReference type="Proteomes" id="UP000322658">
    <property type="component" value="Unassembled WGS sequence"/>
</dbReference>
<evidence type="ECO:0000256" key="9">
    <source>
        <dbReference type="ARBA" id="ARBA00032230"/>
    </source>
</evidence>
<accession>A0A5B3GYH2</accession>
<keyword evidence="8 10" id="KW-0326">Glycosidase</keyword>
<dbReference type="EC" id="3.2.1.23" evidence="5 10"/>
<evidence type="ECO:0000256" key="1">
    <source>
        <dbReference type="ARBA" id="ARBA00001412"/>
    </source>
</evidence>
<dbReference type="InterPro" id="IPR006104">
    <property type="entry name" value="Glyco_hydro_2_N"/>
</dbReference>
<proteinExistence type="inferred from homology"/>
<evidence type="ECO:0000256" key="6">
    <source>
        <dbReference type="ARBA" id="ARBA00022801"/>
    </source>
</evidence>
<dbReference type="GO" id="GO:0009341">
    <property type="term" value="C:beta-galactosidase complex"/>
    <property type="evidence" value="ECO:0007669"/>
    <property type="project" value="InterPro"/>
</dbReference>
<dbReference type="Pfam" id="PF02836">
    <property type="entry name" value="Glyco_hydro_2_C"/>
    <property type="match status" value="1"/>
</dbReference>
<dbReference type="Pfam" id="PF00703">
    <property type="entry name" value="Glyco_hydro_2"/>
    <property type="match status" value="1"/>
</dbReference>
<dbReference type="Gene3D" id="2.70.98.10">
    <property type="match status" value="1"/>
</dbReference>
<comment type="catalytic activity">
    <reaction evidence="1 10">
        <text>Hydrolysis of terminal non-reducing beta-D-galactose residues in beta-D-galactosides.</text>
        <dbReference type="EC" id="3.2.1.23"/>
    </reaction>
</comment>
<evidence type="ECO:0000313" key="14">
    <source>
        <dbReference type="Proteomes" id="UP000322658"/>
    </source>
</evidence>
<comment type="cofactor">
    <cofactor evidence="2">
        <name>Ca(2+)</name>
        <dbReference type="ChEBI" id="CHEBI:29108"/>
    </cofactor>
</comment>
<evidence type="ECO:0000256" key="10">
    <source>
        <dbReference type="RuleBase" id="RU361154"/>
    </source>
</evidence>